<feature type="domain" description="AAA+ ATPase" evidence="4">
    <location>
        <begin position="64"/>
        <end position="205"/>
    </location>
</feature>
<dbReference type="InterPro" id="IPR003959">
    <property type="entry name" value="ATPase_AAA_core"/>
</dbReference>
<dbReference type="OrthoDB" id="2423195at2759"/>
<evidence type="ECO:0000259" key="4">
    <source>
        <dbReference type="SMART" id="SM00382"/>
    </source>
</evidence>
<comment type="caution">
    <text evidence="5">The sequence shown here is derived from an EMBL/GenBank/DDBJ whole genome shotgun (WGS) entry which is preliminary data.</text>
</comment>
<feature type="domain" description="AAA+ ATPase" evidence="4">
    <location>
        <begin position="352"/>
        <end position="500"/>
    </location>
</feature>
<dbReference type="AlphaFoldDB" id="A0A5J5EL95"/>
<dbReference type="InterPro" id="IPR000641">
    <property type="entry name" value="CbxX/CfxQ"/>
</dbReference>
<reference evidence="5 6" key="1">
    <citation type="submission" date="2019-09" db="EMBL/GenBank/DDBJ databases">
        <title>Draft genome of the ectomycorrhizal ascomycete Sphaerosporella brunnea.</title>
        <authorList>
            <consortium name="DOE Joint Genome Institute"/>
            <person name="Benucci G.M."/>
            <person name="Marozzi G."/>
            <person name="Antonielli L."/>
            <person name="Sanchez S."/>
            <person name="Marco P."/>
            <person name="Wang X."/>
            <person name="Falini L.B."/>
            <person name="Barry K."/>
            <person name="Haridas S."/>
            <person name="Lipzen A."/>
            <person name="Labutti K."/>
            <person name="Grigoriev I.V."/>
            <person name="Murat C."/>
            <person name="Martin F."/>
            <person name="Albertini E."/>
            <person name="Donnini D."/>
            <person name="Bonito G."/>
        </authorList>
    </citation>
    <scope>NUCLEOTIDE SEQUENCE [LARGE SCALE GENOMIC DNA]</scope>
    <source>
        <strain evidence="5 6">Sb_GMNB300</strain>
    </source>
</reference>
<dbReference type="Pfam" id="PF00004">
    <property type="entry name" value="AAA"/>
    <property type="match status" value="3"/>
</dbReference>
<accession>A0A5J5EL95</accession>
<dbReference type="Gene3D" id="1.10.8.60">
    <property type="match status" value="2"/>
</dbReference>
<dbReference type="InParanoid" id="A0A5J5EL95"/>
<feature type="domain" description="AAA+ ATPase" evidence="4">
    <location>
        <begin position="632"/>
        <end position="769"/>
    </location>
</feature>
<name>A0A5J5EL95_9PEZI</name>
<dbReference type="InterPro" id="IPR050773">
    <property type="entry name" value="CbxX/CfxQ_RuBisCO_ESX"/>
</dbReference>
<keyword evidence="3" id="KW-0067">ATP-binding</keyword>
<evidence type="ECO:0000256" key="2">
    <source>
        <dbReference type="ARBA" id="ARBA00022741"/>
    </source>
</evidence>
<dbReference type="InterPro" id="IPR041627">
    <property type="entry name" value="AAA_lid_6"/>
</dbReference>
<dbReference type="FunFam" id="1.10.8.60:FF:000160">
    <property type="entry name" value="WGS project CABT00000000 data, contig 2.55"/>
    <property type="match status" value="1"/>
</dbReference>
<dbReference type="SMART" id="SM00382">
    <property type="entry name" value="AAA"/>
    <property type="match status" value="3"/>
</dbReference>
<dbReference type="EMBL" id="VXIS01000213">
    <property type="protein sequence ID" value="KAA8896388.1"/>
    <property type="molecule type" value="Genomic_DNA"/>
</dbReference>
<dbReference type="PANTHER" id="PTHR43392:SF2">
    <property type="entry name" value="AAA-TYPE ATPASE FAMILY PROTEIN _ ANKYRIN REPEAT FAMILY PROTEIN"/>
    <property type="match status" value="1"/>
</dbReference>
<dbReference type="Proteomes" id="UP000326924">
    <property type="component" value="Unassembled WGS sequence"/>
</dbReference>
<dbReference type="SUPFAM" id="SSF52540">
    <property type="entry name" value="P-loop containing nucleoside triphosphate hydrolases"/>
    <property type="match status" value="3"/>
</dbReference>
<dbReference type="InterPro" id="IPR027417">
    <property type="entry name" value="P-loop_NTPase"/>
</dbReference>
<evidence type="ECO:0000313" key="5">
    <source>
        <dbReference type="EMBL" id="KAA8896388.1"/>
    </source>
</evidence>
<dbReference type="PANTHER" id="PTHR43392">
    <property type="entry name" value="AAA-TYPE ATPASE FAMILY PROTEIN / ANKYRIN REPEAT FAMILY PROTEIN"/>
    <property type="match status" value="1"/>
</dbReference>
<dbReference type="GO" id="GO:0005524">
    <property type="term" value="F:ATP binding"/>
    <property type="evidence" value="ECO:0007669"/>
    <property type="project" value="UniProtKB-KW"/>
</dbReference>
<comment type="similarity">
    <text evidence="1">Belongs to the CbxX/CfxQ family.</text>
</comment>
<dbReference type="PRINTS" id="PR00819">
    <property type="entry name" value="CBXCFQXSUPER"/>
</dbReference>
<dbReference type="InterPro" id="IPR003593">
    <property type="entry name" value="AAA+_ATPase"/>
</dbReference>
<dbReference type="Pfam" id="PF17866">
    <property type="entry name" value="AAA_lid_6"/>
    <property type="match status" value="1"/>
</dbReference>
<evidence type="ECO:0000313" key="6">
    <source>
        <dbReference type="Proteomes" id="UP000326924"/>
    </source>
</evidence>
<keyword evidence="6" id="KW-1185">Reference proteome</keyword>
<keyword evidence="2" id="KW-0547">Nucleotide-binding</keyword>
<dbReference type="GO" id="GO:0016887">
    <property type="term" value="F:ATP hydrolysis activity"/>
    <property type="evidence" value="ECO:0007669"/>
    <property type="project" value="InterPro"/>
</dbReference>
<protein>
    <submittedName>
        <fullName evidence="5">ATPases of the AAA+ class</fullName>
    </submittedName>
</protein>
<evidence type="ECO:0000256" key="1">
    <source>
        <dbReference type="ARBA" id="ARBA00010378"/>
    </source>
</evidence>
<gene>
    <name evidence="5" type="ORF">FN846DRAFT_783737</name>
</gene>
<dbReference type="Gene3D" id="3.40.50.300">
    <property type="entry name" value="P-loop containing nucleotide triphosphate hydrolases"/>
    <property type="match status" value="3"/>
</dbReference>
<dbReference type="FunFam" id="3.40.50.300:FF:000216">
    <property type="entry name" value="Type VII secretion ATPase EccA"/>
    <property type="match status" value="2"/>
</dbReference>
<sequence length="868" mass="96063">MLPPAESEARNEWETLKRNERAENKILEILIEKMIGLEDVKQHFLRIMAKINTAKRQGVDLKYERFDLVILGNSGVGKSTVAVAYAWFLVTLGMVAMPQGKPIDIDCSKMVALDSVKAVATQIEEAKTAGGGVFVVDNVHLLTQDSNMVTAGVGVQVLDTIISNLGAGDETGKVVFILAGERSVLDGHPTLSTKIPSKMIIEDYKDWELLEMLKFCINTTYKEKMEVEGNAYTGDDDLYLRIAIRRISRTRGSKNFNNAHAIDTLFERIRERQGERLNKMKRQGLEPNDFWLSKEDIIGPNPAEAIQLSDAWTKLQGFIGLESVKQNVRSLIDMIETNYRRELQEKPPLEVSLNRVFLGSPGTGKTSVAKLYGRILADLGMLSNGDVVVKNPADFMGDYLGQSENKAKGILNSAIGKVLVIDEAYMLYPGYNGQTVTDADIYKVAVVDTLVAEVQSTPGEDRCVLLLGYEEEMRRMFQNVNPGLARRFAIEEAFQFEDFTDAELRQILDKKLSEQHLHATDAAKAVASEVLSRAKMRPNFGNGGEVENMISQAKVRYQQRISKVPPAQRPEDVIFEPVDFDPNFARGATAALNCRTLFADVVGCEEIIAKLEGYQQIAANAKAAGIELHELIPTNFLFKGPPGTGKTMTARKMGEVYYQMGFLSSARVKECSSTDLIGQALGQTGPKTQKLVESARGQVLFIDEAYRLAEGEYAKEALNELVDILTKPDYLGKIVVILAGYDADINRLLSINSGLGSRFPEEIRFSNMTPDHCVQVLLKDLESKKVKADFLRDGSCAPYREICGLLKILGGLPGWGNARDVKTLAKTMVGVVYRNPKAGAVPTLQPDEAVECVRKLLSEREARRNVVA</sequence>
<organism evidence="5 6">
    <name type="scientific">Sphaerosporella brunnea</name>
    <dbReference type="NCBI Taxonomy" id="1250544"/>
    <lineage>
        <taxon>Eukaryota</taxon>
        <taxon>Fungi</taxon>
        <taxon>Dikarya</taxon>
        <taxon>Ascomycota</taxon>
        <taxon>Pezizomycotina</taxon>
        <taxon>Pezizomycetes</taxon>
        <taxon>Pezizales</taxon>
        <taxon>Pyronemataceae</taxon>
        <taxon>Sphaerosporella</taxon>
    </lineage>
</organism>
<evidence type="ECO:0000256" key="3">
    <source>
        <dbReference type="ARBA" id="ARBA00022840"/>
    </source>
</evidence>
<proteinExistence type="inferred from homology"/>